<feature type="domain" description="Alanine racemase N-terminal" evidence="5">
    <location>
        <begin position="34"/>
        <end position="263"/>
    </location>
</feature>
<keyword evidence="7" id="KW-1185">Reference proteome</keyword>
<dbReference type="Proteomes" id="UP000799766">
    <property type="component" value="Unassembled WGS sequence"/>
</dbReference>
<evidence type="ECO:0000259" key="5">
    <source>
        <dbReference type="Pfam" id="PF01168"/>
    </source>
</evidence>
<name>A0A6A6P196_9PEZI</name>
<gene>
    <name evidence="6" type="ORF">BDY21DRAFT_285245</name>
</gene>
<sequence length="276" mass="29388">MLPSTARTSTLIANLTSVRSTVAAAVSASSTPTKPVRLVAVSKLKPASDILALHTQPAPPQLHFGENYVQELAAKAAALPPSVRWHFIGGLQSNKCKGLAEGVRGLWCVESVDSGRKADGLEKGRRALAERLRRDEGAPGPRDHLEPLRVMIQVNTSGEEQKAGVAPAETAALCAHVRDSCPHLRLQGLMTIGAIARSAATTPETENEDLALLKETRDKVAAELGLDKEELELSMGMSADYEAAIRMGSDEVRVGSTIFGERPPKGEAKIFDESKG</sequence>
<dbReference type="SUPFAM" id="SSF51419">
    <property type="entry name" value="PLP-binding barrel"/>
    <property type="match status" value="1"/>
</dbReference>
<dbReference type="PANTHER" id="PTHR10146">
    <property type="entry name" value="PROLINE SYNTHETASE CO-TRANSCRIBED BACTERIAL HOMOLOG PROTEIN"/>
    <property type="match status" value="1"/>
</dbReference>
<comment type="function">
    <text evidence="2">Pyridoxal 5'-phosphate (PLP)-binding protein, which may be involved in intracellular homeostatic regulation of pyridoxal 5'-phosphate (PLP), the active form of vitamin B6.</text>
</comment>
<evidence type="ECO:0000256" key="1">
    <source>
        <dbReference type="ARBA" id="ARBA00022898"/>
    </source>
</evidence>
<keyword evidence="1 2" id="KW-0663">Pyridoxal phosphate</keyword>
<evidence type="ECO:0000256" key="3">
    <source>
        <dbReference type="PIRSR" id="PIRSR004848-1"/>
    </source>
</evidence>
<dbReference type="OrthoDB" id="10264196at2759"/>
<evidence type="ECO:0000313" key="6">
    <source>
        <dbReference type="EMBL" id="KAF2457770.1"/>
    </source>
</evidence>
<dbReference type="PIRSF" id="PIRSF004848">
    <property type="entry name" value="YBL036c_PLPDEIII"/>
    <property type="match status" value="1"/>
</dbReference>
<evidence type="ECO:0000256" key="2">
    <source>
        <dbReference type="HAMAP-Rule" id="MF_03225"/>
    </source>
</evidence>
<dbReference type="EMBL" id="MU001679">
    <property type="protein sequence ID" value="KAF2457770.1"/>
    <property type="molecule type" value="Genomic_DNA"/>
</dbReference>
<reference evidence="6" key="1">
    <citation type="journal article" date="2020" name="Stud. Mycol.">
        <title>101 Dothideomycetes genomes: a test case for predicting lifestyles and emergence of pathogens.</title>
        <authorList>
            <person name="Haridas S."/>
            <person name="Albert R."/>
            <person name="Binder M."/>
            <person name="Bloem J."/>
            <person name="Labutti K."/>
            <person name="Salamov A."/>
            <person name="Andreopoulos B."/>
            <person name="Baker S."/>
            <person name="Barry K."/>
            <person name="Bills G."/>
            <person name="Bluhm B."/>
            <person name="Cannon C."/>
            <person name="Castanera R."/>
            <person name="Culley D."/>
            <person name="Daum C."/>
            <person name="Ezra D."/>
            <person name="Gonzalez J."/>
            <person name="Henrissat B."/>
            <person name="Kuo A."/>
            <person name="Liang C."/>
            <person name="Lipzen A."/>
            <person name="Lutzoni F."/>
            <person name="Magnuson J."/>
            <person name="Mondo S."/>
            <person name="Nolan M."/>
            <person name="Ohm R."/>
            <person name="Pangilinan J."/>
            <person name="Park H.-J."/>
            <person name="Ramirez L."/>
            <person name="Alfaro M."/>
            <person name="Sun H."/>
            <person name="Tritt A."/>
            <person name="Yoshinaga Y."/>
            <person name="Zwiers L.-H."/>
            <person name="Turgeon B."/>
            <person name="Goodwin S."/>
            <person name="Spatafora J."/>
            <person name="Crous P."/>
            <person name="Grigoriev I."/>
        </authorList>
    </citation>
    <scope>NUCLEOTIDE SEQUENCE</scope>
    <source>
        <strain evidence="6">ATCC 16933</strain>
    </source>
</reference>
<evidence type="ECO:0000256" key="4">
    <source>
        <dbReference type="RuleBase" id="RU004514"/>
    </source>
</evidence>
<dbReference type="FunFam" id="3.20.20.10:FF:000007">
    <property type="entry name" value="Pyridoxal phosphate homeostasis protein"/>
    <property type="match status" value="1"/>
</dbReference>
<accession>A0A6A6P196</accession>
<proteinExistence type="inferred from homology"/>
<dbReference type="InterPro" id="IPR029066">
    <property type="entry name" value="PLP-binding_barrel"/>
</dbReference>
<protein>
    <recommendedName>
        <fullName evidence="2">Pyridoxal phosphate homeostasis protein</fullName>
        <shortName evidence="2">PLP homeostasis protein</shortName>
    </recommendedName>
</protein>
<dbReference type="InterPro" id="IPR011078">
    <property type="entry name" value="PyrdxlP_homeostasis"/>
</dbReference>
<dbReference type="PANTHER" id="PTHR10146:SF14">
    <property type="entry name" value="PYRIDOXAL PHOSPHATE HOMEOSTASIS PROTEIN"/>
    <property type="match status" value="1"/>
</dbReference>
<dbReference type="Pfam" id="PF01168">
    <property type="entry name" value="Ala_racemase_N"/>
    <property type="match status" value="1"/>
</dbReference>
<comment type="similarity">
    <text evidence="2 4">Belongs to the pyridoxal phosphate-binding protein YggS/PROSC family.</text>
</comment>
<dbReference type="PROSITE" id="PS01211">
    <property type="entry name" value="UPF0001"/>
    <property type="match status" value="1"/>
</dbReference>
<feature type="modified residue" description="N6-(pyridoxal phosphate)lysine" evidence="2 3">
    <location>
        <position position="43"/>
    </location>
</feature>
<organism evidence="6 7">
    <name type="scientific">Lineolata rhizophorae</name>
    <dbReference type="NCBI Taxonomy" id="578093"/>
    <lineage>
        <taxon>Eukaryota</taxon>
        <taxon>Fungi</taxon>
        <taxon>Dikarya</taxon>
        <taxon>Ascomycota</taxon>
        <taxon>Pezizomycotina</taxon>
        <taxon>Dothideomycetes</taxon>
        <taxon>Dothideomycetes incertae sedis</taxon>
        <taxon>Lineolatales</taxon>
        <taxon>Lineolataceae</taxon>
        <taxon>Lineolata</taxon>
    </lineage>
</organism>
<comment type="cofactor">
    <cofactor evidence="3">
        <name>pyridoxal 5'-phosphate</name>
        <dbReference type="ChEBI" id="CHEBI:597326"/>
    </cofactor>
</comment>
<dbReference type="Gene3D" id="3.20.20.10">
    <property type="entry name" value="Alanine racemase"/>
    <property type="match status" value="1"/>
</dbReference>
<dbReference type="GO" id="GO:0030170">
    <property type="term" value="F:pyridoxal phosphate binding"/>
    <property type="evidence" value="ECO:0007669"/>
    <property type="project" value="UniProtKB-UniRule"/>
</dbReference>
<dbReference type="CDD" id="cd06822">
    <property type="entry name" value="PLPDE_III_YBL036c_euk"/>
    <property type="match status" value="1"/>
</dbReference>
<evidence type="ECO:0000313" key="7">
    <source>
        <dbReference type="Proteomes" id="UP000799766"/>
    </source>
</evidence>
<dbReference type="InterPro" id="IPR001608">
    <property type="entry name" value="Ala_racemase_N"/>
</dbReference>
<dbReference type="HAMAP" id="MF_02087">
    <property type="entry name" value="PLP_homeostasis"/>
    <property type="match status" value="1"/>
</dbReference>
<dbReference type="AlphaFoldDB" id="A0A6A6P196"/>
<dbReference type="NCBIfam" id="TIGR00044">
    <property type="entry name" value="YggS family pyridoxal phosphate-dependent enzyme"/>
    <property type="match status" value="1"/>
</dbReference>